<name>A0AAD6WRA6_9AGAR</name>
<accession>A0AAD6WRA6</accession>
<organism evidence="1 2">
    <name type="scientific">Mycena alexandri</name>
    <dbReference type="NCBI Taxonomy" id="1745969"/>
    <lineage>
        <taxon>Eukaryota</taxon>
        <taxon>Fungi</taxon>
        <taxon>Dikarya</taxon>
        <taxon>Basidiomycota</taxon>
        <taxon>Agaricomycotina</taxon>
        <taxon>Agaricomycetes</taxon>
        <taxon>Agaricomycetidae</taxon>
        <taxon>Agaricales</taxon>
        <taxon>Marasmiineae</taxon>
        <taxon>Mycenaceae</taxon>
        <taxon>Mycena</taxon>
    </lineage>
</organism>
<gene>
    <name evidence="1" type="ORF">C8F04DRAFT_1272798</name>
</gene>
<protein>
    <submittedName>
        <fullName evidence="1">Uncharacterized protein</fullName>
    </submittedName>
</protein>
<sequence length="86" mass="10533">MDARVWRAFSQIHREEKEFLQHQITMYTRRLNADTPSLARQIQYQRQIARSRQRANTRIEARFVRVLDQYGYPSDNGPYYDPDYDY</sequence>
<dbReference type="AlphaFoldDB" id="A0AAD6WRA6"/>
<proteinExistence type="predicted"/>
<comment type="caution">
    <text evidence="1">The sequence shown here is derived from an EMBL/GenBank/DDBJ whole genome shotgun (WGS) entry which is preliminary data.</text>
</comment>
<evidence type="ECO:0000313" key="1">
    <source>
        <dbReference type="EMBL" id="KAJ7022252.1"/>
    </source>
</evidence>
<evidence type="ECO:0000313" key="2">
    <source>
        <dbReference type="Proteomes" id="UP001218188"/>
    </source>
</evidence>
<dbReference type="Proteomes" id="UP001218188">
    <property type="component" value="Unassembled WGS sequence"/>
</dbReference>
<keyword evidence="2" id="KW-1185">Reference proteome</keyword>
<reference evidence="1" key="1">
    <citation type="submission" date="2023-03" db="EMBL/GenBank/DDBJ databases">
        <title>Massive genome expansion in bonnet fungi (Mycena s.s.) driven by repeated elements and novel gene families across ecological guilds.</title>
        <authorList>
            <consortium name="Lawrence Berkeley National Laboratory"/>
            <person name="Harder C.B."/>
            <person name="Miyauchi S."/>
            <person name="Viragh M."/>
            <person name="Kuo A."/>
            <person name="Thoen E."/>
            <person name="Andreopoulos B."/>
            <person name="Lu D."/>
            <person name="Skrede I."/>
            <person name="Drula E."/>
            <person name="Henrissat B."/>
            <person name="Morin E."/>
            <person name="Kohler A."/>
            <person name="Barry K."/>
            <person name="LaButti K."/>
            <person name="Morin E."/>
            <person name="Salamov A."/>
            <person name="Lipzen A."/>
            <person name="Mereny Z."/>
            <person name="Hegedus B."/>
            <person name="Baldrian P."/>
            <person name="Stursova M."/>
            <person name="Weitz H."/>
            <person name="Taylor A."/>
            <person name="Grigoriev I.V."/>
            <person name="Nagy L.G."/>
            <person name="Martin F."/>
            <person name="Kauserud H."/>
        </authorList>
    </citation>
    <scope>NUCLEOTIDE SEQUENCE</scope>
    <source>
        <strain evidence="1">CBHHK200</strain>
    </source>
</reference>
<dbReference type="EMBL" id="JARJCM010000213">
    <property type="protein sequence ID" value="KAJ7022252.1"/>
    <property type="molecule type" value="Genomic_DNA"/>
</dbReference>